<dbReference type="PANTHER" id="PTHR36934">
    <property type="entry name" value="BLR0278 PROTEIN"/>
    <property type="match status" value="1"/>
</dbReference>
<protein>
    <recommendedName>
        <fullName evidence="3">Fluoroacetyl-CoA-specific thioesterase-like domain-containing protein</fullName>
    </recommendedName>
</protein>
<dbReference type="OrthoDB" id="6902891at2"/>
<accession>A0A4P8I9W1</accession>
<feature type="binding site" evidence="2">
    <location>
        <position position="112"/>
    </location>
    <ligand>
        <name>substrate</name>
    </ligand>
</feature>
<reference evidence="4 5" key="1">
    <citation type="submission" date="2019-05" db="EMBL/GenBank/DDBJ databases">
        <title>Complete genome sequencing of Anaerostipes rhamnosivorans.</title>
        <authorList>
            <person name="Bui T.P.N."/>
            <person name="de Vos W.M."/>
        </authorList>
    </citation>
    <scope>NUCLEOTIDE SEQUENCE [LARGE SCALE GENOMIC DNA]</scope>
    <source>
        <strain evidence="4 5">1y2</strain>
    </source>
</reference>
<feature type="binding site" evidence="2">
    <location>
        <position position="61"/>
    </location>
    <ligand>
        <name>substrate</name>
    </ligand>
</feature>
<dbReference type="CDD" id="cd03440">
    <property type="entry name" value="hot_dog"/>
    <property type="match status" value="1"/>
</dbReference>
<feature type="binding site" evidence="2">
    <location>
        <position position="61"/>
    </location>
    <ligand>
        <name>CoA</name>
        <dbReference type="ChEBI" id="CHEBI:57287"/>
    </ligand>
</feature>
<dbReference type="RefSeq" id="WP_137327907.1">
    <property type="nucleotide sequence ID" value="NZ_CP040058.1"/>
</dbReference>
<name>A0A4P8I9W1_9FIRM</name>
<dbReference type="PIRSF" id="PIRSF014972">
    <property type="entry name" value="FlK"/>
    <property type="match status" value="1"/>
</dbReference>
<dbReference type="Proteomes" id="UP000298653">
    <property type="component" value="Chromosome"/>
</dbReference>
<organism evidence="4 5">
    <name type="scientific">Anaerostipes rhamnosivorans</name>
    <dbReference type="NCBI Taxonomy" id="1229621"/>
    <lineage>
        <taxon>Bacteria</taxon>
        <taxon>Bacillati</taxon>
        <taxon>Bacillota</taxon>
        <taxon>Clostridia</taxon>
        <taxon>Lachnospirales</taxon>
        <taxon>Lachnospiraceae</taxon>
        <taxon>Anaerostipes</taxon>
    </lineage>
</organism>
<feature type="active site" evidence="1">
    <location>
        <position position="68"/>
    </location>
</feature>
<dbReference type="SUPFAM" id="SSF54637">
    <property type="entry name" value="Thioesterase/thiol ester dehydrase-isomerase"/>
    <property type="match status" value="1"/>
</dbReference>
<dbReference type="KEGG" id="arf:AR1Y2_0898"/>
<keyword evidence="5" id="KW-1185">Reference proteome</keyword>
<dbReference type="InterPro" id="IPR029069">
    <property type="entry name" value="HotDog_dom_sf"/>
</dbReference>
<evidence type="ECO:0000313" key="4">
    <source>
        <dbReference type="EMBL" id="QCP34352.1"/>
    </source>
</evidence>
<feature type="domain" description="Fluoroacetyl-CoA-specific thioesterase-like" evidence="3">
    <location>
        <begin position="15"/>
        <end position="116"/>
    </location>
</feature>
<evidence type="ECO:0000313" key="5">
    <source>
        <dbReference type="Proteomes" id="UP000298653"/>
    </source>
</evidence>
<feature type="active site" evidence="1">
    <location>
        <position position="42"/>
    </location>
</feature>
<gene>
    <name evidence="4" type="ORF">AR1Y2_0898</name>
</gene>
<dbReference type="AlphaFoldDB" id="A0A4P8I9W1"/>
<evidence type="ECO:0000256" key="1">
    <source>
        <dbReference type="PIRSR" id="PIRSR014972-1"/>
    </source>
</evidence>
<sequence length="129" mass="14015">MKIEIGDKITLAEEVTDELTAARWGSGSLPVYATPAMVLLVEKAAVKLLEGKLDDGMTTVGTNLNISHVSATPVGCNVTCQCHLTEINRKKLEFQVEIMDDKGRVGIGTHERYIVAADSFLDNAKQKLN</sequence>
<dbReference type="PANTHER" id="PTHR36934:SF1">
    <property type="entry name" value="THIOESTERASE DOMAIN-CONTAINING PROTEIN"/>
    <property type="match status" value="1"/>
</dbReference>
<dbReference type="EMBL" id="CP040058">
    <property type="protein sequence ID" value="QCP34352.1"/>
    <property type="molecule type" value="Genomic_DNA"/>
</dbReference>
<evidence type="ECO:0000259" key="3">
    <source>
        <dbReference type="Pfam" id="PF22636"/>
    </source>
</evidence>
<dbReference type="InterPro" id="IPR025540">
    <property type="entry name" value="FlK"/>
</dbReference>
<feature type="active site" evidence="1">
    <location>
        <position position="34"/>
    </location>
</feature>
<dbReference type="Pfam" id="PF22636">
    <property type="entry name" value="FlK"/>
    <property type="match status" value="1"/>
</dbReference>
<dbReference type="InterPro" id="IPR054485">
    <property type="entry name" value="FlK-like_dom"/>
</dbReference>
<dbReference type="Gene3D" id="3.10.129.10">
    <property type="entry name" value="Hotdog Thioesterase"/>
    <property type="match status" value="1"/>
</dbReference>
<evidence type="ECO:0000256" key="2">
    <source>
        <dbReference type="PIRSR" id="PIRSR014972-2"/>
    </source>
</evidence>
<proteinExistence type="predicted"/>